<keyword evidence="4" id="KW-0732">Signal</keyword>
<keyword evidence="9" id="KW-1185">Reference proteome</keyword>
<dbReference type="InterPro" id="IPR000917">
    <property type="entry name" value="Sulfatase_N"/>
</dbReference>
<organism evidence="8 9">
    <name type="scientific">Winogradskyella pacifica</name>
    <dbReference type="NCBI Taxonomy" id="664642"/>
    <lineage>
        <taxon>Bacteria</taxon>
        <taxon>Pseudomonadati</taxon>
        <taxon>Bacteroidota</taxon>
        <taxon>Flavobacteriia</taxon>
        <taxon>Flavobacteriales</taxon>
        <taxon>Flavobacteriaceae</taxon>
        <taxon>Winogradskyella</taxon>
    </lineage>
</organism>
<dbReference type="Proteomes" id="UP000256919">
    <property type="component" value="Unassembled WGS sequence"/>
</dbReference>
<evidence type="ECO:0000256" key="4">
    <source>
        <dbReference type="ARBA" id="ARBA00022729"/>
    </source>
</evidence>
<reference evidence="8 9" key="1">
    <citation type="submission" date="2018-07" db="EMBL/GenBank/DDBJ databases">
        <title>Genomic Encyclopedia of Type Strains, Phase III (KMG-III): the genomes of soil and plant-associated and newly described type strains.</title>
        <authorList>
            <person name="Whitman W."/>
        </authorList>
    </citation>
    <scope>NUCLEOTIDE SEQUENCE [LARGE SCALE GENOMIC DNA]</scope>
    <source>
        <strain evidence="8 9">CECT 7948</strain>
    </source>
</reference>
<evidence type="ECO:0000256" key="5">
    <source>
        <dbReference type="ARBA" id="ARBA00022801"/>
    </source>
</evidence>
<dbReference type="Pfam" id="PF00884">
    <property type="entry name" value="Sulfatase"/>
    <property type="match status" value="1"/>
</dbReference>
<protein>
    <submittedName>
        <fullName evidence="8">Arylsulfatase A-like enzyme</fullName>
    </submittedName>
</protein>
<evidence type="ECO:0000256" key="2">
    <source>
        <dbReference type="ARBA" id="ARBA00008779"/>
    </source>
</evidence>
<sequence>MFNIKLYLIIIYINTMSKLILFSLLFSLNLSATCSNNGPVELDKERPKKPNIVLILTDDLGWQDVKCYDIDEPSPFETPNIDRLAKEGVLFWQAYSPATTCSPSRGAILSGQHPVRLERTSVRGGHPPLPFNHGSTLISPWMRGALDASKVTIAESLKSNGYKTGHSGKWHVGIARTDEPLPEEQGFDFTKHGFGAHKRMADRTKGFATTDASDPFTLDEDGFPFDDITQDGIDFMDANKKDPFFLFYASRLVHTPIQTRSEALLRKYYEKLGLEYPKKNDMWDENGQKNAYYAAMVEMIDHYTGQLITYLEETEDPRWPGHMLIENTYVIFTSDNGGMERHTGEIITDNYPLDKGKINAKEGGVRVPLIITGPTIKPNAESNVMVNGVDFYPTILSWTDTPKDANQIFDGADLSTLLDKDPTDAQLVLDPETGEPRNTMMWHFPNSAMQSTLRIGGFKLVREYTVTEEKTDLALYQLYEKDSKRVDIEESQNLAEKMPEKTKEMNRLLTERLEKLNARYPYLNPTSKASLPNKSKVPTVVEHGIDGNNVWLKYKNNGAKVVKAELIYTTNGGIPGEIWFPITMNLRHDNVSVTLPKGTTHYVFNLIDENNYLIGYPDGGYQKTTKVFATKAIAVK</sequence>
<evidence type="ECO:0000313" key="8">
    <source>
        <dbReference type="EMBL" id="REE08731.1"/>
    </source>
</evidence>
<feature type="domain" description="Sulfatase N-terminal" evidence="7">
    <location>
        <begin position="50"/>
        <end position="400"/>
    </location>
</feature>
<accession>A0A3D9LMW3</accession>
<evidence type="ECO:0000313" key="9">
    <source>
        <dbReference type="Proteomes" id="UP000256919"/>
    </source>
</evidence>
<keyword evidence="3" id="KW-0479">Metal-binding</keyword>
<dbReference type="AlphaFoldDB" id="A0A3D9LMW3"/>
<evidence type="ECO:0000256" key="6">
    <source>
        <dbReference type="ARBA" id="ARBA00022837"/>
    </source>
</evidence>
<dbReference type="PANTHER" id="PTHR42693">
    <property type="entry name" value="ARYLSULFATASE FAMILY MEMBER"/>
    <property type="match status" value="1"/>
</dbReference>
<evidence type="ECO:0000259" key="7">
    <source>
        <dbReference type="Pfam" id="PF00884"/>
    </source>
</evidence>
<dbReference type="GO" id="GO:0046872">
    <property type="term" value="F:metal ion binding"/>
    <property type="evidence" value="ECO:0007669"/>
    <property type="project" value="UniProtKB-KW"/>
</dbReference>
<keyword evidence="5" id="KW-0378">Hydrolase</keyword>
<gene>
    <name evidence="8" type="ORF">DFQ09_106198</name>
</gene>
<dbReference type="InterPro" id="IPR024607">
    <property type="entry name" value="Sulfatase_CS"/>
</dbReference>
<name>A0A3D9LMW3_9FLAO</name>
<comment type="similarity">
    <text evidence="2">Belongs to the sulfatase family.</text>
</comment>
<dbReference type="GO" id="GO:0004065">
    <property type="term" value="F:arylsulfatase activity"/>
    <property type="evidence" value="ECO:0007669"/>
    <property type="project" value="TreeGrafter"/>
</dbReference>
<dbReference type="Gene3D" id="3.40.720.10">
    <property type="entry name" value="Alkaline Phosphatase, subunit A"/>
    <property type="match status" value="1"/>
</dbReference>
<dbReference type="CDD" id="cd16144">
    <property type="entry name" value="ARS_like"/>
    <property type="match status" value="1"/>
</dbReference>
<dbReference type="EMBL" id="QREI01000006">
    <property type="protein sequence ID" value="REE08731.1"/>
    <property type="molecule type" value="Genomic_DNA"/>
</dbReference>
<evidence type="ECO:0000256" key="3">
    <source>
        <dbReference type="ARBA" id="ARBA00022723"/>
    </source>
</evidence>
<dbReference type="PROSITE" id="PS00149">
    <property type="entry name" value="SULFATASE_2"/>
    <property type="match status" value="1"/>
</dbReference>
<dbReference type="InterPro" id="IPR050738">
    <property type="entry name" value="Sulfatase"/>
</dbReference>
<evidence type="ECO:0000256" key="1">
    <source>
        <dbReference type="ARBA" id="ARBA00001913"/>
    </source>
</evidence>
<dbReference type="SUPFAM" id="SSF53649">
    <property type="entry name" value="Alkaline phosphatase-like"/>
    <property type="match status" value="1"/>
</dbReference>
<comment type="cofactor">
    <cofactor evidence="1">
        <name>Ca(2+)</name>
        <dbReference type="ChEBI" id="CHEBI:29108"/>
    </cofactor>
</comment>
<comment type="caution">
    <text evidence="8">The sequence shown here is derived from an EMBL/GenBank/DDBJ whole genome shotgun (WGS) entry which is preliminary data.</text>
</comment>
<proteinExistence type="inferred from homology"/>
<dbReference type="PANTHER" id="PTHR42693:SF42">
    <property type="entry name" value="ARYLSULFATASE G"/>
    <property type="match status" value="1"/>
</dbReference>
<keyword evidence="6" id="KW-0106">Calcium</keyword>
<dbReference type="InterPro" id="IPR017850">
    <property type="entry name" value="Alkaline_phosphatase_core_sf"/>
</dbReference>